<dbReference type="Pfam" id="PF07963">
    <property type="entry name" value="N_methyl"/>
    <property type="match status" value="1"/>
</dbReference>
<dbReference type="STRING" id="1891926.Fuma_01704"/>
<reference evidence="2 3" key="1">
    <citation type="journal article" date="2016" name="Front. Microbiol.">
        <title>Fuerstia marisgermanicae gen. nov., sp. nov., an Unusual Member of the Phylum Planctomycetes from the German Wadden Sea.</title>
        <authorList>
            <person name="Kohn T."/>
            <person name="Heuer A."/>
            <person name="Jogler M."/>
            <person name="Vollmers J."/>
            <person name="Boedeker C."/>
            <person name="Bunk B."/>
            <person name="Rast P."/>
            <person name="Borchert D."/>
            <person name="Glockner I."/>
            <person name="Freese H.M."/>
            <person name="Klenk H.P."/>
            <person name="Overmann J."/>
            <person name="Kaster A.K."/>
            <person name="Rohde M."/>
            <person name="Wiegand S."/>
            <person name="Jogler C."/>
        </authorList>
    </citation>
    <scope>NUCLEOTIDE SEQUENCE [LARGE SCALE GENOMIC DNA]</scope>
    <source>
        <strain evidence="2 3">NH11</strain>
    </source>
</reference>
<dbReference type="Gene3D" id="3.30.700.10">
    <property type="entry name" value="Glycoprotein, Type 4 Pilin"/>
    <property type="match status" value="1"/>
</dbReference>
<dbReference type="PANTHER" id="PTHR30093">
    <property type="entry name" value="GENERAL SECRETION PATHWAY PROTEIN G"/>
    <property type="match status" value="1"/>
</dbReference>
<dbReference type="InterPro" id="IPR027558">
    <property type="entry name" value="Pre_pil_HX9DG_C"/>
</dbReference>
<proteinExistence type="predicted"/>
<gene>
    <name evidence="2" type="primary">xcpT_6</name>
    <name evidence="2" type="ORF">Fuma_01704</name>
</gene>
<dbReference type="PROSITE" id="PS00409">
    <property type="entry name" value="PROKAR_NTER_METHYL"/>
    <property type="match status" value="1"/>
</dbReference>
<dbReference type="RefSeq" id="WP_077023761.1">
    <property type="nucleotide sequence ID" value="NZ_CP017641.1"/>
</dbReference>
<dbReference type="PANTHER" id="PTHR30093:SF2">
    <property type="entry name" value="TYPE II SECRETION SYSTEM PROTEIN H"/>
    <property type="match status" value="1"/>
</dbReference>
<protein>
    <submittedName>
        <fullName evidence="2">PilD-dependent protein PddA</fullName>
    </submittedName>
</protein>
<dbReference type="KEGG" id="fmr:Fuma_01704"/>
<dbReference type="InterPro" id="IPR045584">
    <property type="entry name" value="Pilin-like"/>
</dbReference>
<dbReference type="OrthoDB" id="241095at2"/>
<evidence type="ECO:0000313" key="2">
    <source>
        <dbReference type="EMBL" id="APZ92100.1"/>
    </source>
</evidence>
<dbReference type="SUPFAM" id="SSF54523">
    <property type="entry name" value="Pili subunits"/>
    <property type="match status" value="1"/>
</dbReference>
<dbReference type="Proteomes" id="UP000187735">
    <property type="component" value="Chromosome"/>
</dbReference>
<keyword evidence="3" id="KW-1185">Reference proteome</keyword>
<feature type="domain" description="DUF1559" evidence="1">
    <location>
        <begin position="33"/>
        <end position="291"/>
    </location>
</feature>
<sequence>MKSRSKRGFTLIELLVVIAIIAILIALLLPAVQQAREAARRTQCKNNLKQWGLALHNYHDVAGQFPPSCINPGSNRSDEFVPAGMVRNTTGYLLLLPYMDQAPLYSQIDFSLPTGKEDWKGVGGGGTQDVLNGVVIPIQYCPSDPIYDSPHSTTSTGIYASTEFTRVNYGFVHETSEYDDNAGRLWSANSSANRSAFGINRSARIADIKDGTSNTMLLIETPQQKASTSYGPFLQAFTHTHFICTYNRRINETYGGNPYPYAWGAGSKHTGGCQTLLGDGSVRFLSENIDRSLLRALESIRGGEVIGEF</sequence>
<name>A0A1P8WDG6_9PLAN</name>
<organism evidence="2 3">
    <name type="scientific">Fuerstiella marisgermanici</name>
    <dbReference type="NCBI Taxonomy" id="1891926"/>
    <lineage>
        <taxon>Bacteria</taxon>
        <taxon>Pseudomonadati</taxon>
        <taxon>Planctomycetota</taxon>
        <taxon>Planctomycetia</taxon>
        <taxon>Planctomycetales</taxon>
        <taxon>Planctomycetaceae</taxon>
        <taxon>Fuerstiella</taxon>
    </lineage>
</organism>
<dbReference type="AlphaFoldDB" id="A0A1P8WDG6"/>
<evidence type="ECO:0000313" key="3">
    <source>
        <dbReference type="Proteomes" id="UP000187735"/>
    </source>
</evidence>
<dbReference type="NCBIfam" id="TIGR02532">
    <property type="entry name" value="IV_pilin_GFxxxE"/>
    <property type="match status" value="1"/>
</dbReference>
<dbReference type="InterPro" id="IPR012902">
    <property type="entry name" value="N_methyl_site"/>
</dbReference>
<dbReference type="Pfam" id="PF07596">
    <property type="entry name" value="SBP_bac_10"/>
    <property type="match status" value="1"/>
</dbReference>
<accession>A0A1P8WDG6</accession>
<evidence type="ECO:0000259" key="1">
    <source>
        <dbReference type="Pfam" id="PF07596"/>
    </source>
</evidence>
<dbReference type="EMBL" id="CP017641">
    <property type="protein sequence ID" value="APZ92100.1"/>
    <property type="molecule type" value="Genomic_DNA"/>
</dbReference>
<dbReference type="NCBIfam" id="TIGR04294">
    <property type="entry name" value="pre_pil_HX9DG"/>
    <property type="match status" value="1"/>
</dbReference>
<dbReference type="InterPro" id="IPR011453">
    <property type="entry name" value="DUF1559"/>
</dbReference>